<evidence type="ECO:0000256" key="1">
    <source>
        <dbReference type="SAM" id="MobiDB-lite"/>
    </source>
</evidence>
<name>A0ABW1M0D1_9ACTN</name>
<dbReference type="InterPro" id="IPR047992">
    <property type="entry name" value="BREX_PglZ"/>
</dbReference>
<dbReference type="Proteomes" id="UP001596242">
    <property type="component" value="Unassembled WGS sequence"/>
</dbReference>
<evidence type="ECO:0000313" key="5">
    <source>
        <dbReference type="Proteomes" id="UP001596242"/>
    </source>
</evidence>
<dbReference type="Pfam" id="PF25861">
    <property type="entry name" value="PglZ_2nd"/>
    <property type="match status" value="1"/>
</dbReference>
<dbReference type="NCBIfam" id="NF033446">
    <property type="entry name" value="BREX_PglZ_2"/>
    <property type="match status" value="1"/>
</dbReference>
<reference evidence="5" key="1">
    <citation type="journal article" date="2019" name="Int. J. Syst. Evol. Microbiol.">
        <title>The Global Catalogue of Microorganisms (GCM) 10K type strain sequencing project: providing services to taxonomists for standard genome sequencing and annotation.</title>
        <authorList>
            <consortium name="The Broad Institute Genomics Platform"/>
            <consortium name="The Broad Institute Genome Sequencing Center for Infectious Disease"/>
            <person name="Wu L."/>
            <person name="Ma J."/>
        </authorList>
    </citation>
    <scope>NUCLEOTIDE SEQUENCE [LARGE SCALE GENOMIC DNA]</scope>
    <source>
        <strain evidence="5">JCM 12763</strain>
    </source>
</reference>
<evidence type="ECO:0000313" key="4">
    <source>
        <dbReference type="EMBL" id="MFC6057078.1"/>
    </source>
</evidence>
<feature type="domain" description="Alkaline phosphatase-like protein PglZ second" evidence="2">
    <location>
        <begin position="184"/>
        <end position="332"/>
    </location>
</feature>
<dbReference type="EMBL" id="JBHSPT010000037">
    <property type="protein sequence ID" value="MFC6057078.1"/>
    <property type="molecule type" value="Genomic_DNA"/>
</dbReference>
<organism evidence="4 5">
    <name type="scientific">Streptomyces pratens</name>
    <dbReference type="NCBI Taxonomy" id="887456"/>
    <lineage>
        <taxon>Bacteria</taxon>
        <taxon>Bacillati</taxon>
        <taxon>Actinomycetota</taxon>
        <taxon>Actinomycetes</taxon>
        <taxon>Kitasatosporales</taxon>
        <taxon>Streptomycetaceae</taxon>
        <taxon>Streptomyces</taxon>
    </lineage>
</organism>
<dbReference type="Pfam" id="PF08665">
    <property type="entry name" value="PglZ"/>
    <property type="match status" value="1"/>
</dbReference>
<comment type="caution">
    <text evidence="4">The sequence shown here is derived from an EMBL/GenBank/DDBJ whole genome shotgun (WGS) entry which is preliminary data.</text>
</comment>
<dbReference type="InterPro" id="IPR058881">
    <property type="entry name" value="PglZ_2nd"/>
</dbReference>
<evidence type="ECO:0000259" key="2">
    <source>
        <dbReference type="Pfam" id="PF25861"/>
    </source>
</evidence>
<feature type="compositionally biased region" description="Gly residues" evidence="1">
    <location>
        <begin position="798"/>
        <end position="807"/>
    </location>
</feature>
<keyword evidence="5" id="KW-1185">Reference proteome</keyword>
<dbReference type="InterPro" id="IPR058882">
    <property type="entry name" value="PglZ_C"/>
</dbReference>
<protein>
    <submittedName>
        <fullName evidence="4">BREX-2 system phosphatase PglZ</fullName>
    </submittedName>
</protein>
<proteinExistence type="predicted"/>
<dbReference type="RefSeq" id="WP_386398148.1">
    <property type="nucleotide sequence ID" value="NZ_JBHSPT010000037.1"/>
</dbReference>
<accession>A0ABW1M0D1</accession>
<feature type="region of interest" description="Disordered" evidence="1">
    <location>
        <begin position="665"/>
        <end position="692"/>
    </location>
</feature>
<dbReference type="Pfam" id="PF25863">
    <property type="entry name" value="PglZ_C"/>
    <property type="match status" value="1"/>
</dbReference>
<evidence type="ECO:0000259" key="3">
    <source>
        <dbReference type="Pfam" id="PF25863"/>
    </source>
</evidence>
<sequence>MAARPAAGRRAVEVLLEAELPRAEGRRLVLVDAVWAGGDQEREFTVQVDGVARRVHVTDQDSPLGIADAWRHHTTAVDPDGDSVLVVTGLVPADQLGWDLRGHAVRRRPLAVERADIVKQLFGAGDLDTRMVRENWLLDALLEAEPSGGWPRAGSVLTRNRALRALLAARVGLGDTSDESLDLDADTLFDWSRTPAGPRRFAELPEQERSGLTTWLEEVTGPAAPTLLALAADGRGADALPLGALASAALACPAAADAGFALGTLFGHALGSFDALAPYASAATGVLTRWIAQAEGGGSAGTDARARVLAVLERADRLADTARLTGLLAGDRLLPSGYRARLRTLTAALDGRPGPAQTALRDLADHQLAVLHADSTERARTAVRLLRWLDGPQTAQDSVGRSVRHHLESTGWVDLATGILAEGDASRDSGIGEAYHRLIGRVRDRRRQLDESFAATLAIWTEAASQQAPHGALLIEDVLAQAAAPLARDGGRPLVLVLDGMSADVAVELAAGLAPRSWTEIVPAAPAGRRPGRLAAVAMLPTLTRISRASLLSGAPAEGGQDTERAGFTAFWKKRHREAVLFHKGGYEGTAGHRLAPALLEALADERRVVGVIVNTIDDALADGRDNGRARWRPTDIAKLADLLDAARGAGRPVLLVSDHGHILDRSPRESGPTVADGVQGARWRTGPAGPGEVELTGPRVRTAGGRTAGGRTAGGRITAAWRDDLRYTARQAGYHGGASLAEVTVPVLAFVPAGIEIPAGWTALPAENTAPEWWRGDTEAAQPQEPAPAPRGDKGGGKAGGKGGGSRKQQQPQHESLFPQPGRGTVGEQTVRSKPFETQREFVRNAPGNTAVAAVLDALLTAGGKLSPAAVAAAAQAATGKSERNPQRFVTMLERLLNIDGYPVLQLVESGRTVHLDRELLRQQFPEGTAP</sequence>
<gene>
    <name evidence="4" type="primary">pglZ</name>
    <name evidence="4" type="ORF">ACFP50_16850</name>
</gene>
<feature type="region of interest" description="Disordered" evidence="1">
    <location>
        <begin position="779"/>
        <end position="833"/>
    </location>
</feature>
<feature type="domain" description="Alkaline phosphatase-like protein PglZ C-terminal" evidence="3">
    <location>
        <begin position="825"/>
        <end position="926"/>
    </location>
</feature>